<dbReference type="RefSeq" id="WP_091493572.1">
    <property type="nucleotide sequence ID" value="NZ_LT629692.1"/>
</dbReference>
<dbReference type="Proteomes" id="UP000199009">
    <property type="component" value="Chromosome I"/>
</dbReference>
<evidence type="ECO:0000256" key="1">
    <source>
        <dbReference type="SAM" id="Phobius"/>
    </source>
</evidence>
<sequence>MPASARSRSLLTWLPAIILVVVIGAIVFVTFAVQNSWWAEESPAASADQKASDGSTMLTDAGFDYATVEGIVRVRVGDGGLPAAQLGLGADEEKSAEFRRPLRVVVAGGDDVFVVDDVASLTAQAADGRLTALSVTYDVPGTWAEGVARVRGLASTYGWDAVQIDGLDEALAEFNRSGEGDQFAASVGPSDGGARVTATLAFDRGSGLTSVTLLFEPGS</sequence>
<evidence type="ECO:0000313" key="2">
    <source>
        <dbReference type="EMBL" id="SDG93370.1"/>
    </source>
</evidence>
<keyword evidence="1" id="KW-0472">Membrane</keyword>
<name>A0A1G7YBK5_9MICO</name>
<keyword evidence="1" id="KW-1133">Transmembrane helix</keyword>
<dbReference type="EMBL" id="LT629692">
    <property type="protein sequence ID" value="SDG93370.1"/>
    <property type="molecule type" value="Genomic_DNA"/>
</dbReference>
<accession>A0A1G7YBK5</accession>
<proteinExistence type="predicted"/>
<dbReference type="AlphaFoldDB" id="A0A1G7YBK5"/>
<organism evidence="2 3">
    <name type="scientific">Microbacterium pygmaeum</name>
    <dbReference type="NCBI Taxonomy" id="370764"/>
    <lineage>
        <taxon>Bacteria</taxon>
        <taxon>Bacillati</taxon>
        <taxon>Actinomycetota</taxon>
        <taxon>Actinomycetes</taxon>
        <taxon>Micrococcales</taxon>
        <taxon>Microbacteriaceae</taxon>
        <taxon>Microbacterium</taxon>
    </lineage>
</organism>
<protein>
    <submittedName>
        <fullName evidence="2">Uncharacterized protein</fullName>
    </submittedName>
</protein>
<keyword evidence="1" id="KW-0812">Transmembrane</keyword>
<keyword evidence="3" id="KW-1185">Reference proteome</keyword>
<gene>
    <name evidence="2" type="ORF">SAMN04489810_1689</name>
</gene>
<feature type="transmembrane region" description="Helical" evidence="1">
    <location>
        <begin position="12"/>
        <end position="33"/>
    </location>
</feature>
<reference evidence="2 3" key="1">
    <citation type="submission" date="2016-10" db="EMBL/GenBank/DDBJ databases">
        <authorList>
            <person name="de Groot N.N."/>
        </authorList>
    </citation>
    <scope>NUCLEOTIDE SEQUENCE [LARGE SCALE GENOMIC DNA]</scope>
    <source>
        <strain evidence="2 3">DSM 23142</strain>
    </source>
</reference>
<dbReference type="OrthoDB" id="5056640at2"/>
<evidence type="ECO:0000313" key="3">
    <source>
        <dbReference type="Proteomes" id="UP000199009"/>
    </source>
</evidence>